<evidence type="ECO:0000256" key="3">
    <source>
        <dbReference type="ARBA" id="ARBA00022777"/>
    </source>
</evidence>
<evidence type="ECO:0000259" key="4">
    <source>
        <dbReference type="Pfam" id="PF00294"/>
    </source>
</evidence>
<dbReference type="PANTHER" id="PTHR43085">
    <property type="entry name" value="HEXOKINASE FAMILY MEMBER"/>
    <property type="match status" value="1"/>
</dbReference>
<accession>A0A934WTL0</accession>
<dbReference type="GO" id="GO:0016301">
    <property type="term" value="F:kinase activity"/>
    <property type="evidence" value="ECO:0007669"/>
    <property type="project" value="UniProtKB-KW"/>
</dbReference>
<dbReference type="InterPro" id="IPR011611">
    <property type="entry name" value="PfkB_dom"/>
</dbReference>
<dbReference type="SUPFAM" id="SSF53613">
    <property type="entry name" value="Ribokinase-like"/>
    <property type="match status" value="1"/>
</dbReference>
<proteinExistence type="inferred from homology"/>
<dbReference type="RefSeq" id="WP_201428421.1">
    <property type="nucleotide sequence ID" value="NZ_JAEQMG010000149.1"/>
</dbReference>
<name>A0A934WTL0_9FIRM</name>
<comment type="similarity">
    <text evidence="1">Belongs to the carbohydrate kinase PfkB family.</text>
</comment>
<keyword evidence="2" id="KW-0808">Transferase</keyword>
<gene>
    <name evidence="5" type="ORF">JKK62_13870</name>
</gene>
<sequence>MSQIFVSGLSNVETSCAVRQFPIDYQPIDYNFFGISSIPSGVGLNVSLALSALGDEVSFATFVGDDAAGVSVRSVSEVIADRRFVSCTQTPQSVVLYDENGRRRIYTDLKNIQESELPDSVYCDLDRFDALCLCNINFSRPLLRIAKEYGKPVFCDVHCLSDIHDTYNADFMRAADVLFLSNENILGREESIVKSLAAEYPCRIIVVGMGARGALLYETDRDRFTAVSAVTTRPVVNTVGAGDALFSAFVHFFLKENDPTDALKKAVVFASYKIGESGASRGFLSEDQLIELL</sequence>
<dbReference type="AlphaFoldDB" id="A0A934WTL0"/>
<keyword evidence="6" id="KW-1185">Reference proteome</keyword>
<comment type="caution">
    <text evidence="5">The sequence shown here is derived from an EMBL/GenBank/DDBJ whole genome shotgun (WGS) entry which is preliminary data.</text>
</comment>
<feature type="domain" description="Carbohydrate kinase PfkB" evidence="4">
    <location>
        <begin position="7"/>
        <end position="281"/>
    </location>
</feature>
<dbReference type="InterPro" id="IPR050306">
    <property type="entry name" value="PfkB_Carbo_kinase"/>
</dbReference>
<dbReference type="EMBL" id="JAEQMG010000149">
    <property type="protein sequence ID" value="MBK6089713.1"/>
    <property type="molecule type" value="Genomic_DNA"/>
</dbReference>
<reference evidence="5" key="1">
    <citation type="submission" date="2021-01" db="EMBL/GenBank/DDBJ databases">
        <title>Genome public.</title>
        <authorList>
            <person name="Liu C."/>
            <person name="Sun Q."/>
        </authorList>
    </citation>
    <scope>NUCLEOTIDE SEQUENCE</scope>
    <source>
        <strain evidence="5">M6</strain>
    </source>
</reference>
<evidence type="ECO:0000256" key="1">
    <source>
        <dbReference type="ARBA" id="ARBA00010688"/>
    </source>
</evidence>
<dbReference type="Gene3D" id="3.40.1190.20">
    <property type="match status" value="1"/>
</dbReference>
<dbReference type="PANTHER" id="PTHR43085:SF57">
    <property type="entry name" value="CARBOHYDRATE KINASE PFKB DOMAIN-CONTAINING PROTEIN"/>
    <property type="match status" value="1"/>
</dbReference>
<dbReference type="Pfam" id="PF00294">
    <property type="entry name" value="PfkB"/>
    <property type="match status" value="1"/>
</dbReference>
<keyword evidence="3 5" id="KW-0418">Kinase</keyword>
<evidence type="ECO:0000313" key="6">
    <source>
        <dbReference type="Proteomes" id="UP000633365"/>
    </source>
</evidence>
<evidence type="ECO:0000256" key="2">
    <source>
        <dbReference type="ARBA" id="ARBA00022679"/>
    </source>
</evidence>
<dbReference type="InterPro" id="IPR002173">
    <property type="entry name" value="Carboh/pur_kinase_PfkB_CS"/>
</dbReference>
<evidence type="ECO:0000313" key="5">
    <source>
        <dbReference type="EMBL" id="MBK6089713.1"/>
    </source>
</evidence>
<organism evidence="5 6">
    <name type="scientific">Ruminococcus difficilis</name>
    <dbReference type="NCBI Taxonomy" id="2763069"/>
    <lineage>
        <taxon>Bacteria</taxon>
        <taxon>Bacillati</taxon>
        <taxon>Bacillota</taxon>
        <taxon>Clostridia</taxon>
        <taxon>Eubacteriales</taxon>
        <taxon>Oscillospiraceae</taxon>
        <taxon>Ruminococcus</taxon>
    </lineage>
</organism>
<dbReference type="Proteomes" id="UP000633365">
    <property type="component" value="Unassembled WGS sequence"/>
</dbReference>
<dbReference type="PROSITE" id="PS00584">
    <property type="entry name" value="PFKB_KINASES_2"/>
    <property type="match status" value="1"/>
</dbReference>
<protein>
    <submittedName>
        <fullName evidence="5">Carbohydrate kinase family protein</fullName>
    </submittedName>
</protein>
<dbReference type="InterPro" id="IPR029056">
    <property type="entry name" value="Ribokinase-like"/>
</dbReference>